<dbReference type="EMBL" id="VIEB01000006">
    <property type="protein sequence ID" value="TQE14028.1"/>
    <property type="molecule type" value="Genomic_DNA"/>
</dbReference>
<name>A0A540NSK8_MALBA</name>
<dbReference type="AlphaFoldDB" id="A0A540NSK8"/>
<evidence type="ECO:0000313" key="1">
    <source>
        <dbReference type="EMBL" id="TQE14028.1"/>
    </source>
</evidence>
<accession>A0A540NSK8</accession>
<protein>
    <submittedName>
        <fullName evidence="1">Uncharacterized protein</fullName>
    </submittedName>
</protein>
<evidence type="ECO:0000313" key="2">
    <source>
        <dbReference type="Proteomes" id="UP000315295"/>
    </source>
</evidence>
<gene>
    <name evidence="1" type="ORF">C1H46_000322</name>
</gene>
<sequence>MPSGPYDMRQYVEFAHAIGVTMQNNCPTAEWHSWKYVSENVKNELMKLMEEALKGGYKWWHYDMERNEGPSKQ</sequence>
<dbReference type="Proteomes" id="UP000315295">
    <property type="component" value="Unassembled WGS sequence"/>
</dbReference>
<organism evidence="1 2">
    <name type="scientific">Malus baccata</name>
    <name type="common">Siberian crab apple</name>
    <name type="synonym">Pyrus baccata</name>
    <dbReference type="NCBI Taxonomy" id="106549"/>
    <lineage>
        <taxon>Eukaryota</taxon>
        <taxon>Viridiplantae</taxon>
        <taxon>Streptophyta</taxon>
        <taxon>Embryophyta</taxon>
        <taxon>Tracheophyta</taxon>
        <taxon>Spermatophyta</taxon>
        <taxon>Magnoliopsida</taxon>
        <taxon>eudicotyledons</taxon>
        <taxon>Gunneridae</taxon>
        <taxon>Pentapetalae</taxon>
        <taxon>rosids</taxon>
        <taxon>fabids</taxon>
        <taxon>Rosales</taxon>
        <taxon>Rosaceae</taxon>
        <taxon>Amygdaloideae</taxon>
        <taxon>Maleae</taxon>
        <taxon>Malus</taxon>
    </lineage>
</organism>
<keyword evidence="2" id="KW-1185">Reference proteome</keyword>
<comment type="caution">
    <text evidence="1">The sequence shown here is derived from an EMBL/GenBank/DDBJ whole genome shotgun (WGS) entry which is preliminary data.</text>
</comment>
<proteinExistence type="predicted"/>
<reference evidence="1 2" key="1">
    <citation type="journal article" date="2019" name="G3 (Bethesda)">
        <title>Sequencing of a Wild Apple (Malus baccata) Genome Unravels the Differences Between Cultivated and Wild Apple Species Regarding Disease Resistance and Cold Tolerance.</title>
        <authorList>
            <person name="Chen X."/>
        </authorList>
    </citation>
    <scope>NUCLEOTIDE SEQUENCE [LARGE SCALE GENOMIC DNA]</scope>
    <source>
        <strain evidence="2">cv. Shandingzi</strain>
        <tissue evidence="1">Leaves</tissue>
    </source>
</reference>